<sequence>MAGVANQNDMEIVAFVVDASGKVVNAQKAQVGTNVDFD</sequence>
<evidence type="ECO:0000313" key="1">
    <source>
        <dbReference type="EMBL" id="GAK95398.1"/>
    </source>
</evidence>
<dbReference type="AlphaFoldDB" id="A0A090Q123"/>
<dbReference type="EMBL" id="BBML01000001">
    <property type="protein sequence ID" value="GAK95398.1"/>
    <property type="molecule type" value="Genomic_DNA"/>
</dbReference>
<reference evidence="1" key="1">
    <citation type="journal article" date="2014" name="Genome Announc.">
        <title>Draft Genome Sequences of Marine Flavobacterium Nonlabens Strains NR17, NR24, NR27, NR32, NR33, and Ara13.</title>
        <authorList>
            <person name="Nakanishi M."/>
            <person name="Meirelles P."/>
            <person name="Suzuki R."/>
            <person name="Takatani N."/>
            <person name="Mino S."/>
            <person name="Suda W."/>
            <person name="Oshima K."/>
            <person name="Hattori M."/>
            <person name="Ohkuma M."/>
            <person name="Hosokawa M."/>
            <person name="Miyashita K."/>
            <person name="Thompson F.L."/>
            <person name="Niwa A."/>
            <person name="Sawabe T."/>
            <person name="Sawabe T."/>
        </authorList>
    </citation>
    <scope>NUCLEOTIDE SEQUENCE [LARGE SCALE GENOMIC DNA]</scope>
    <source>
        <strain evidence="1">JCM 19294</strain>
    </source>
</reference>
<accession>A0A090Q123</accession>
<gene>
    <name evidence="1" type="ORF">JCM19294_2180</name>
</gene>
<keyword evidence="2" id="KW-1185">Reference proteome</keyword>
<organism evidence="1 2">
    <name type="scientific">Nonlabens tegetincola</name>
    <dbReference type="NCBI Taxonomy" id="323273"/>
    <lineage>
        <taxon>Bacteria</taxon>
        <taxon>Pseudomonadati</taxon>
        <taxon>Bacteroidota</taxon>
        <taxon>Flavobacteriia</taxon>
        <taxon>Flavobacteriales</taxon>
        <taxon>Flavobacteriaceae</taxon>
        <taxon>Nonlabens</taxon>
    </lineage>
</organism>
<proteinExistence type="predicted"/>
<evidence type="ECO:0000313" key="2">
    <source>
        <dbReference type="Proteomes" id="UP000029221"/>
    </source>
</evidence>
<dbReference type="Proteomes" id="UP000029221">
    <property type="component" value="Unassembled WGS sequence"/>
</dbReference>
<protein>
    <submittedName>
        <fullName evidence="1">Uncharacterized protein</fullName>
    </submittedName>
</protein>
<name>A0A090Q123_9FLAO</name>
<comment type="caution">
    <text evidence="1">The sequence shown here is derived from an EMBL/GenBank/DDBJ whole genome shotgun (WGS) entry which is preliminary data.</text>
</comment>